<name>A0A8J2JXX5_9HEXA</name>
<dbReference type="OrthoDB" id="427777at2759"/>
<keyword evidence="1" id="KW-0472">Membrane</keyword>
<gene>
    <name evidence="2" type="ORF">AFUS01_LOCUS17698</name>
</gene>
<dbReference type="AlphaFoldDB" id="A0A8J2JXX5"/>
<dbReference type="EMBL" id="CAJVCH010171143">
    <property type="protein sequence ID" value="CAG7728955.1"/>
    <property type="molecule type" value="Genomic_DNA"/>
</dbReference>
<reference evidence="2" key="1">
    <citation type="submission" date="2021-06" db="EMBL/GenBank/DDBJ databases">
        <authorList>
            <person name="Hodson N. C."/>
            <person name="Mongue J. A."/>
            <person name="Jaron S. K."/>
        </authorList>
    </citation>
    <scope>NUCLEOTIDE SEQUENCE</scope>
</reference>
<feature type="non-terminal residue" evidence="2">
    <location>
        <position position="1"/>
    </location>
</feature>
<keyword evidence="1" id="KW-0812">Transmembrane</keyword>
<keyword evidence="1" id="KW-1133">Transmembrane helix</keyword>
<feature type="transmembrane region" description="Helical" evidence="1">
    <location>
        <begin position="42"/>
        <end position="63"/>
    </location>
</feature>
<evidence type="ECO:0000256" key="1">
    <source>
        <dbReference type="SAM" id="Phobius"/>
    </source>
</evidence>
<evidence type="ECO:0000313" key="2">
    <source>
        <dbReference type="EMBL" id="CAG7728955.1"/>
    </source>
</evidence>
<sequence length="94" mass="10788">MNTTRHLQTWLSEKGCGGEIDGLVDLPNLATQICLRTIRMQYFIFAVPLEILAVAVWSITLVLKHIHVKRNIRSPSETIDFFLLSNLHLEIFLI</sequence>
<protein>
    <submittedName>
        <fullName evidence="2">Uncharacterized protein</fullName>
    </submittedName>
</protein>
<dbReference type="Proteomes" id="UP000708208">
    <property type="component" value="Unassembled WGS sequence"/>
</dbReference>
<evidence type="ECO:0000313" key="3">
    <source>
        <dbReference type="Proteomes" id="UP000708208"/>
    </source>
</evidence>
<organism evidence="2 3">
    <name type="scientific">Allacma fusca</name>
    <dbReference type="NCBI Taxonomy" id="39272"/>
    <lineage>
        <taxon>Eukaryota</taxon>
        <taxon>Metazoa</taxon>
        <taxon>Ecdysozoa</taxon>
        <taxon>Arthropoda</taxon>
        <taxon>Hexapoda</taxon>
        <taxon>Collembola</taxon>
        <taxon>Symphypleona</taxon>
        <taxon>Sminthuridae</taxon>
        <taxon>Allacma</taxon>
    </lineage>
</organism>
<proteinExistence type="predicted"/>
<keyword evidence="3" id="KW-1185">Reference proteome</keyword>
<accession>A0A8J2JXX5</accession>
<comment type="caution">
    <text evidence="2">The sequence shown here is derived from an EMBL/GenBank/DDBJ whole genome shotgun (WGS) entry which is preliminary data.</text>
</comment>